<sequence length="349" mass="37223">MMKEATTFPSDRTPAVEAAAAGQESSRFAIEVAGLARSFGETTVLDGVDLRLESGGVFGLLGPNGAGKTTTVRILTGVLRADRASCLRVLGHDLPDEIASVRPHIGVQTDTALYDRLTGLDNLTFFGRLYGMSSADATRAAHALLDRFGLGDRQAHRVGTYSKGMKQKALIARALIADPELVFLDEPTAGLDPEAAHELMMYIHDLSIEQGRTFFITSHRLEEMESICTKVGVLSRGRIAAQGAPAEVARMLVPDVRIRITVAPPTVLDQSAVLALEGVRTVTPVESGAMVELTTRQAVPAVVRAIAAMPGDLLGIAEEPPTLEEAYLRLVHTQERVHTQEGAAVGGAR</sequence>
<dbReference type="PROSITE" id="PS50893">
    <property type="entry name" value="ABC_TRANSPORTER_2"/>
    <property type="match status" value="1"/>
</dbReference>
<comment type="subcellular location">
    <subcellularLocation>
        <location evidence="1">Cell membrane</location>
        <topology evidence="1">Peripheral membrane protein</topology>
    </subcellularLocation>
</comment>
<reference evidence="8 9" key="1">
    <citation type="submission" date="2019-06" db="EMBL/GenBank/DDBJ databases">
        <title>Genome sequencing of plant associated microbes to promote plant fitness in Sorghum bicolor and Oryza sativa.</title>
        <authorList>
            <person name="Coleman-Derr D."/>
        </authorList>
    </citation>
    <scope>NUCLEOTIDE SEQUENCE [LARGE SCALE GENOMIC DNA]</scope>
    <source>
        <strain evidence="8 9">KV-663</strain>
    </source>
</reference>
<dbReference type="InterPro" id="IPR027417">
    <property type="entry name" value="P-loop_NTPase"/>
</dbReference>
<dbReference type="InterPro" id="IPR017871">
    <property type="entry name" value="ABC_transporter-like_CS"/>
</dbReference>
<evidence type="ECO:0000256" key="1">
    <source>
        <dbReference type="ARBA" id="ARBA00004202"/>
    </source>
</evidence>
<evidence type="ECO:0000256" key="2">
    <source>
        <dbReference type="ARBA" id="ARBA00005417"/>
    </source>
</evidence>
<keyword evidence="3" id="KW-0813">Transport</keyword>
<dbReference type="Proteomes" id="UP000316747">
    <property type="component" value="Unassembled WGS sequence"/>
</dbReference>
<keyword evidence="5 8" id="KW-0067">ATP-binding</keyword>
<comment type="similarity">
    <text evidence="2">Belongs to the ABC transporter superfamily.</text>
</comment>
<feature type="domain" description="ABC transporter" evidence="7">
    <location>
        <begin position="30"/>
        <end position="261"/>
    </location>
</feature>
<dbReference type="InterPro" id="IPR050763">
    <property type="entry name" value="ABC_transporter_ATP-binding"/>
</dbReference>
<dbReference type="SUPFAM" id="SSF52540">
    <property type="entry name" value="P-loop containing nucleoside triphosphate hydrolases"/>
    <property type="match status" value="1"/>
</dbReference>
<dbReference type="InterPro" id="IPR003439">
    <property type="entry name" value="ABC_transporter-like_ATP-bd"/>
</dbReference>
<evidence type="ECO:0000256" key="5">
    <source>
        <dbReference type="ARBA" id="ARBA00022840"/>
    </source>
</evidence>
<dbReference type="GO" id="GO:0046677">
    <property type="term" value="P:response to antibiotic"/>
    <property type="evidence" value="ECO:0007669"/>
    <property type="project" value="UniProtKB-KW"/>
</dbReference>
<dbReference type="PANTHER" id="PTHR42711">
    <property type="entry name" value="ABC TRANSPORTER ATP-BINDING PROTEIN"/>
    <property type="match status" value="1"/>
</dbReference>
<dbReference type="EMBL" id="VFPM01000004">
    <property type="protein sequence ID" value="TQM57530.1"/>
    <property type="molecule type" value="Genomic_DNA"/>
</dbReference>
<proteinExistence type="inferred from homology"/>
<keyword evidence="6" id="KW-0046">Antibiotic resistance</keyword>
<evidence type="ECO:0000256" key="6">
    <source>
        <dbReference type="ARBA" id="ARBA00023251"/>
    </source>
</evidence>
<accession>A0A543HGS8</accession>
<dbReference type="OrthoDB" id="9804819at2"/>
<dbReference type="PROSITE" id="PS00211">
    <property type="entry name" value="ABC_TRANSPORTER_1"/>
    <property type="match status" value="1"/>
</dbReference>
<gene>
    <name evidence="8" type="ORF">FBY41_4358</name>
</gene>
<name>A0A543HGS8_9MICO</name>
<dbReference type="GO" id="GO:0005886">
    <property type="term" value="C:plasma membrane"/>
    <property type="evidence" value="ECO:0007669"/>
    <property type="project" value="UniProtKB-SubCell"/>
</dbReference>
<dbReference type="GO" id="GO:0016887">
    <property type="term" value="F:ATP hydrolysis activity"/>
    <property type="evidence" value="ECO:0007669"/>
    <property type="project" value="InterPro"/>
</dbReference>
<dbReference type="Gene3D" id="3.40.50.300">
    <property type="entry name" value="P-loop containing nucleotide triphosphate hydrolases"/>
    <property type="match status" value="1"/>
</dbReference>
<keyword evidence="4" id="KW-0547">Nucleotide-binding</keyword>
<comment type="caution">
    <text evidence="8">The sequence shown here is derived from an EMBL/GenBank/DDBJ whole genome shotgun (WGS) entry which is preliminary data.</text>
</comment>
<evidence type="ECO:0000313" key="9">
    <source>
        <dbReference type="Proteomes" id="UP000316747"/>
    </source>
</evidence>
<dbReference type="CDD" id="cd03230">
    <property type="entry name" value="ABC_DR_subfamily_A"/>
    <property type="match status" value="1"/>
</dbReference>
<organism evidence="8 9">
    <name type="scientific">Humibacillus xanthopallidus</name>
    <dbReference type="NCBI Taxonomy" id="412689"/>
    <lineage>
        <taxon>Bacteria</taxon>
        <taxon>Bacillati</taxon>
        <taxon>Actinomycetota</taxon>
        <taxon>Actinomycetes</taxon>
        <taxon>Micrococcales</taxon>
        <taxon>Intrasporangiaceae</taxon>
        <taxon>Humibacillus</taxon>
    </lineage>
</organism>
<evidence type="ECO:0000256" key="3">
    <source>
        <dbReference type="ARBA" id="ARBA00022448"/>
    </source>
</evidence>
<evidence type="ECO:0000259" key="7">
    <source>
        <dbReference type="PROSITE" id="PS50893"/>
    </source>
</evidence>
<keyword evidence="9" id="KW-1185">Reference proteome</keyword>
<dbReference type="GO" id="GO:0005524">
    <property type="term" value="F:ATP binding"/>
    <property type="evidence" value="ECO:0007669"/>
    <property type="project" value="UniProtKB-KW"/>
</dbReference>
<evidence type="ECO:0000256" key="4">
    <source>
        <dbReference type="ARBA" id="ARBA00022741"/>
    </source>
</evidence>
<protein>
    <submittedName>
        <fullName evidence="8">ABC-2 type transport system ATP-binding protein</fullName>
    </submittedName>
</protein>
<dbReference type="AlphaFoldDB" id="A0A543HGS8"/>
<evidence type="ECO:0000313" key="8">
    <source>
        <dbReference type="EMBL" id="TQM57530.1"/>
    </source>
</evidence>
<dbReference type="SMART" id="SM00382">
    <property type="entry name" value="AAA"/>
    <property type="match status" value="1"/>
</dbReference>
<dbReference type="InterPro" id="IPR003593">
    <property type="entry name" value="AAA+_ATPase"/>
</dbReference>
<dbReference type="PANTHER" id="PTHR42711:SF5">
    <property type="entry name" value="ABC TRANSPORTER ATP-BINDING PROTEIN NATA"/>
    <property type="match status" value="1"/>
</dbReference>
<dbReference type="Pfam" id="PF00005">
    <property type="entry name" value="ABC_tran"/>
    <property type="match status" value="1"/>
</dbReference>